<keyword evidence="7" id="KW-1015">Disulfide bond</keyword>
<dbReference type="InterPro" id="IPR001314">
    <property type="entry name" value="Peptidase_S1A"/>
</dbReference>
<dbReference type="GO" id="GO:0006508">
    <property type="term" value="P:proteolysis"/>
    <property type="evidence" value="ECO:0007669"/>
    <property type="project" value="UniProtKB-KW"/>
</dbReference>
<feature type="compositionally biased region" description="Low complexity" evidence="8">
    <location>
        <begin position="362"/>
        <end position="403"/>
    </location>
</feature>
<dbReference type="Gene3D" id="2.40.10.10">
    <property type="entry name" value="Trypsin-like serine proteases"/>
    <property type="match status" value="1"/>
</dbReference>
<feature type="compositionally biased region" description="Low complexity" evidence="8">
    <location>
        <begin position="263"/>
        <end position="333"/>
    </location>
</feature>
<reference evidence="11" key="1">
    <citation type="journal article" date="2013" name="Genome Res.">
        <title>A second-generation assembly of the Drosophila simulans genome provides new insights into patterns of lineage-specific divergence.</title>
        <authorList>
            <person name="Hu T.T."/>
            <person name="Eisen M.B."/>
            <person name="Thornton K.R."/>
            <person name="Andolfatto P."/>
        </authorList>
    </citation>
    <scope>NUCLEOTIDE SEQUENCE [LARGE SCALE GENOMIC DNA]</scope>
    <source>
        <strain evidence="11">W501</strain>
    </source>
</reference>
<reference evidence="11" key="3">
    <citation type="submission" date="2015-04" db="EMBL/GenBank/DDBJ databases">
        <authorList>
            <consortium name="FlyBase"/>
        </authorList>
    </citation>
    <scope>NUCLEOTIDE SEQUENCE</scope>
    <source>
        <strain evidence="11">W501</strain>
    </source>
</reference>
<feature type="compositionally biased region" description="Polar residues" evidence="8">
    <location>
        <begin position="472"/>
        <end position="487"/>
    </location>
</feature>
<dbReference type="PANTHER" id="PTHR24276:SF94">
    <property type="entry name" value="AT20289P-RELATED"/>
    <property type="match status" value="1"/>
</dbReference>
<feature type="compositionally biased region" description="Polar residues" evidence="8">
    <location>
        <begin position="433"/>
        <end position="450"/>
    </location>
</feature>
<feature type="signal peptide" evidence="9">
    <location>
        <begin position="1"/>
        <end position="19"/>
    </location>
</feature>
<keyword evidence="3 9" id="KW-0732">Signal</keyword>
<dbReference type="GO" id="GO:0004252">
    <property type="term" value="F:serine-type endopeptidase activity"/>
    <property type="evidence" value="ECO:0007669"/>
    <property type="project" value="InterPro"/>
</dbReference>
<accession>A0A0J9RJH6</accession>
<dbReference type="FunFam" id="2.40.10.10:FF:000166">
    <property type="entry name" value="Trypsin"/>
    <property type="match status" value="1"/>
</dbReference>
<evidence type="ECO:0000256" key="3">
    <source>
        <dbReference type="ARBA" id="ARBA00022729"/>
    </source>
</evidence>
<dbReference type="SUPFAM" id="SSF50494">
    <property type="entry name" value="Trypsin-like serine proteases"/>
    <property type="match status" value="1"/>
</dbReference>
<dbReference type="AlphaFoldDB" id="A0A0J9RJH6"/>
<evidence type="ECO:0000256" key="8">
    <source>
        <dbReference type="SAM" id="MobiDB-lite"/>
    </source>
</evidence>
<dbReference type="KEGG" id="dsi:Dsimw501_GD15206"/>
<sequence>MTWSVFTFLLAALLRPVRGDLDVQSRIIGGYDVDIEDAPYQAEVIIDGTAICSGAIITTDTILTAASCVQSYSSIEVRVGTSSRDYDGTGFLLDVCEIIDHPQYNCWRFDNNLALLKLCDPLKTSDAIQPISIAEDEPDDGSWCTVSGWGSTSWWGSWWDRCFGSLPDYLQMAWVSVYNREQCAADRGVWFDLWDNGISYLTLCTQYGAGGCSYDTGAPLVKDGQLVGILSEGGCTTKPDVFANVPWFTGWIAENTEDEDTTDSTSTSSASSTTVASTTPATVPSTEPSTVSVTEPSTEPSTSTVSSTISSTLPSTVSSTLPSTASSTEEITVPSTLVSTVPSTVPTTIPITAPSTVPIALQSSEPSTVPNTEPSTVPSTEPSSVPSTDPSSVPSTEPTTIPSAVPSTVTSTIAITEPSTVPTTVPSTVTSTIASTEPSTIPSAGPSTLASTIPSTPVTTLSPSPSVTTTIMTETEPISTESPDPEG</sequence>
<organism evidence="11">
    <name type="scientific">Drosophila simulans</name>
    <name type="common">Fruit fly</name>
    <dbReference type="NCBI Taxonomy" id="7240"/>
    <lineage>
        <taxon>Eukaryota</taxon>
        <taxon>Metazoa</taxon>
        <taxon>Ecdysozoa</taxon>
        <taxon>Arthropoda</taxon>
        <taxon>Hexapoda</taxon>
        <taxon>Insecta</taxon>
        <taxon>Pterygota</taxon>
        <taxon>Neoptera</taxon>
        <taxon>Endopterygota</taxon>
        <taxon>Diptera</taxon>
        <taxon>Brachycera</taxon>
        <taxon>Muscomorpha</taxon>
        <taxon>Ephydroidea</taxon>
        <taxon>Drosophilidae</taxon>
        <taxon>Drosophila</taxon>
        <taxon>Sophophora</taxon>
    </lineage>
</organism>
<feature type="region of interest" description="Disordered" evidence="8">
    <location>
        <begin position="255"/>
        <end position="333"/>
    </location>
</feature>
<evidence type="ECO:0000256" key="9">
    <source>
        <dbReference type="SAM" id="SignalP"/>
    </source>
</evidence>
<protein>
    <recommendedName>
        <fullName evidence="10">Peptidase S1 domain-containing protein</fullName>
    </recommendedName>
</protein>
<keyword evidence="5" id="KW-0720">Serine protease</keyword>
<dbReference type="OrthoDB" id="6380398at2759"/>
<evidence type="ECO:0000256" key="5">
    <source>
        <dbReference type="ARBA" id="ARBA00022825"/>
    </source>
</evidence>
<comment type="similarity">
    <text evidence="1">Belongs to the peptidase S1 family.</text>
</comment>
<evidence type="ECO:0000256" key="4">
    <source>
        <dbReference type="ARBA" id="ARBA00022801"/>
    </source>
</evidence>
<evidence type="ECO:0000256" key="6">
    <source>
        <dbReference type="ARBA" id="ARBA00023145"/>
    </source>
</evidence>
<name>A0A0J9RJH6_DROSI</name>
<evidence type="ECO:0000256" key="1">
    <source>
        <dbReference type="ARBA" id="ARBA00007664"/>
    </source>
</evidence>
<feature type="chain" id="PRO_5005321451" description="Peptidase S1 domain-containing protein" evidence="9">
    <location>
        <begin position="20"/>
        <end position="487"/>
    </location>
</feature>
<dbReference type="InterPro" id="IPR009003">
    <property type="entry name" value="Peptidase_S1_PA"/>
</dbReference>
<dbReference type="InterPro" id="IPR001254">
    <property type="entry name" value="Trypsin_dom"/>
</dbReference>
<gene>
    <name evidence="11" type="primary">Dsim\GD15206</name>
    <name evidence="11" type="ORF">Dsimw501_GD15206</name>
</gene>
<dbReference type="EMBL" id="CM002911">
    <property type="protein sequence ID" value="KMY95937.1"/>
    <property type="molecule type" value="Genomic_DNA"/>
</dbReference>
<dbReference type="PROSITE" id="PS50240">
    <property type="entry name" value="TRYPSIN_DOM"/>
    <property type="match status" value="1"/>
</dbReference>
<dbReference type="Bgee" id="FBgn0186876">
    <property type="expression patterns" value="Expressed in adult organism and 2 other cell types or tissues"/>
</dbReference>
<keyword evidence="2" id="KW-0645">Protease</keyword>
<keyword evidence="4 11" id="KW-0378">Hydrolase</keyword>
<dbReference type="InterPro" id="IPR043504">
    <property type="entry name" value="Peptidase_S1_PA_chymotrypsin"/>
</dbReference>
<dbReference type="Proteomes" id="UP000035880">
    <property type="component" value="Chromosome 2R"/>
</dbReference>
<feature type="compositionally biased region" description="Low complexity" evidence="8">
    <location>
        <begin position="418"/>
        <end position="432"/>
    </location>
</feature>
<dbReference type="SMART" id="SM00020">
    <property type="entry name" value="Tryp_SPc"/>
    <property type="match status" value="1"/>
</dbReference>
<dbReference type="CDD" id="cd00190">
    <property type="entry name" value="Tryp_SPc"/>
    <property type="match status" value="1"/>
</dbReference>
<dbReference type="InterPro" id="IPR050430">
    <property type="entry name" value="Peptidase_S1"/>
</dbReference>
<feature type="domain" description="Peptidase S1" evidence="10">
    <location>
        <begin position="27"/>
        <end position="257"/>
    </location>
</feature>
<feature type="compositionally biased region" description="Low complexity" evidence="8">
    <location>
        <begin position="451"/>
        <end position="471"/>
    </location>
</feature>
<reference evidence="11" key="2">
    <citation type="submission" date="2014-06" db="EMBL/GenBank/DDBJ databases">
        <authorList>
            <person name="Hu T."/>
            <person name="Eisen M.B."/>
            <person name="Thornton K.R."/>
            <person name="Andolfatto P."/>
        </authorList>
    </citation>
    <scope>NUCLEOTIDE SEQUENCE</scope>
    <source>
        <strain evidence="11">W501</strain>
    </source>
</reference>
<evidence type="ECO:0000259" key="10">
    <source>
        <dbReference type="PROSITE" id="PS50240"/>
    </source>
</evidence>
<feature type="compositionally biased region" description="Polar residues" evidence="8">
    <location>
        <begin position="405"/>
        <end position="414"/>
    </location>
</feature>
<dbReference type="PANTHER" id="PTHR24276">
    <property type="entry name" value="POLYSERASE-RELATED"/>
    <property type="match status" value="1"/>
</dbReference>
<dbReference type="PRINTS" id="PR00722">
    <property type="entry name" value="CHYMOTRYPSIN"/>
</dbReference>
<evidence type="ECO:0000256" key="2">
    <source>
        <dbReference type="ARBA" id="ARBA00022670"/>
    </source>
</evidence>
<feature type="region of interest" description="Disordered" evidence="8">
    <location>
        <begin position="362"/>
        <end position="487"/>
    </location>
</feature>
<keyword evidence="6" id="KW-0865">Zymogen</keyword>
<proteinExistence type="inferred from homology"/>
<dbReference type="Pfam" id="PF00089">
    <property type="entry name" value="Trypsin"/>
    <property type="match status" value="1"/>
</dbReference>
<evidence type="ECO:0000256" key="7">
    <source>
        <dbReference type="ARBA" id="ARBA00023157"/>
    </source>
</evidence>
<evidence type="ECO:0000313" key="11">
    <source>
        <dbReference type="EMBL" id="KMY95937.1"/>
    </source>
</evidence>